<dbReference type="PANTHER" id="PTHR31449:SF3">
    <property type="entry name" value="UPF0598 PROTEIN C8ORF82"/>
    <property type="match status" value="1"/>
</dbReference>
<gene>
    <name evidence="2" type="ORF">NXF25_007676</name>
</gene>
<dbReference type="EMBL" id="JAOTOJ010000003">
    <property type="protein sequence ID" value="KAK9402849.1"/>
    <property type="molecule type" value="Genomic_DNA"/>
</dbReference>
<dbReference type="Proteomes" id="UP001474421">
    <property type="component" value="Unassembled WGS sequence"/>
</dbReference>
<evidence type="ECO:0000256" key="1">
    <source>
        <dbReference type="ARBA" id="ARBA00006322"/>
    </source>
</evidence>
<comment type="caution">
    <text evidence="2">The sequence shown here is derived from an EMBL/GenBank/DDBJ whole genome shotgun (WGS) entry which is preliminary data.</text>
</comment>
<dbReference type="Pfam" id="PF14956">
    <property type="entry name" value="DUF4505"/>
    <property type="match status" value="1"/>
</dbReference>
<protein>
    <submittedName>
        <fullName evidence="2">UPF0598 protein C8orf82 like</fullName>
    </submittedName>
</protein>
<comment type="similarity">
    <text evidence="1">Belongs to the UPF0598 family.</text>
</comment>
<dbReference type="InterPro" id="IPR028108">
    <property type="entry name" value="DUF4505"/>
</dbReference>
<dbReference type="PANTHER" id="PTHR31449">
    <property type="entry name" value="UPF0598 PROTEIN C8ORF82"/>
    <property type="match status" value="1"/>
</dbReference>
<accession>A0AAW1BLC3</accession>
<proteinExistence type="inferred from homology"/>
<sequence>MRLLRGGLGFLLRPGIRRGPGQPLYQQGQSPSPRTREYFYYVDHQGQLFLDDAKVKNFITCFKDKQFLVFFFKQLKLNRSGRYEDSFPYLSPCGREHNYLRCDDRPVVFTHLLEGPSGQQLLSFCGGADRLALPFQPEKLVMLPENGRVYHPGPEKAGGVGLVKSSLAFELSPGFEYQDGAGRPPTHFRWQEKRYALTNELLPLI</sequence>
<organism evidence="2 3">
    <name type="scientific">Crotalus adamanteus</name>
    <name type="common">Eastern diamondback rattlesnake</name>
    <dbReference type="NCBI Taxonomy" id="8729"/>
    <lineage>
        <taxon>Eukaryota</taxon>
        <taxon>Metazoa</taxon>
        <taxon>Chordata</taxon>
        <taxon>Craniata</taxon>
        <taxon>Vertebrata</taxon>
        <taxon>Euteleostomi</taxon>
        <taxon>Lepidosauria</taxon>
        <taxon>Squamata</taxon>
        <taxon>Bifurcata</taxon>
        <taxon>Unidentata</taxon>
        <taxon>Episquamata</taxon>
        <taxon>Toxicofera</taxon>
        <taxon>Serpentes</taxon>
        <taxon>Colubroidea</taxon>
        <taxon>Viperidae</taxon>
        <taxon>Crotalinae</taxon>
        <taxon>Crotalus</taxon>
    </lineage>
</organism>
<dbReference type="AlphaFoldDB" id="A0AAW1BLC3"/>
<evidence type="ECO:0000313" key="3">
    <source>
        <dbReference type="Proteomes" id="UP001474421"/>
    </source>
</evidence>
<evidence type="ECO:0000313" key="2">
    <source>
        <dbReference type="EMBL" id="KAK9402849.1"/>
    </source>
</evidence>
<keyword evidence="3" id="KW-1185">Reference proteome</keyword>
<reference evidence="2 3" key="1">
    <citation type="journal article" date="2024" name="Proc. Natl. Acad. Sci. U.S.A.">
        <title>The genetic regulatory architecture and epigenomic basis for age-related changes in rattlesnake venom.</title>
        <authorList>
            <person name="Hogan M.P."/>
            <person name="Holding M.L."/>
            <person name="Nystrom G.S."/>
            <person name="Colston T.J."/>
            <person name="Bartlett D.A."/>
            <person name="Mason A.J."/>
            <person name="Ellsworth S.A."/>
            <person name="Rautsaw R.M."/>
            <person name="Lawrence K.C."/>
            <person name="Strickland J.L."/>
            <person name="He B."/>
            <person name="Fraser P."/>
            <person name="Margres M.J."/>
            <person name="Gilbert D.M."/>
            <person name="Gibbs H.L."/>
            <person name="Parkinson C.L."/>
            <person name="Rokyta D.R."/>
        </authorList>
    </citation>
    <scope>NUCLEOTIDE SEQUENCE [LARGE SCALE GENOMIC DNA]</scope>
    <source>
        <strain evidence="2">DRR0105</strain>
    </source>
</reference>
<name>A0AAW1BLC3_CROAD</name>